<dbReference type="Gene3D" id="2.40.50.140">
    <property type="entry name" value="Nucleic acid-binding proteins"/>
    <property type="match status" value="1"/>
</dbReference>
<dbReference type="CDD" id="cd00776">
    <property type="entry name" value="AsxRS_core"/>
    <property type="match status" value="1"/>
</dbReference>
<dbReference type="InterPro" id="IPR006195">
    <property type="entry name" value="aa-tRNA-synth_II"/>
</dbReference>
<evidence type="ECO:0000256" key="1">
    <source>
        <dbReference type="ARBA" id="ARBA00004141"/>
    </source>
</evidence>
<dbReference type="Pfam" id="PF00152">
    <property type="entry name" value="tRNA-synt_2"/>
    <property type="match status" value="1"/>
</dbReference>
<dbReference type="SUPFAM" id="SSF50249">
    <property type="entry name" value="Nucleic acid-binding proteins"/>
    <property type="match status" value="1"/>
</dbReference>
<evidence type="ECO:0000256" key="13">
    <source>
        <dbReference type="PROSITE-ProRule" id="PRU00282"/>
    </source>
</evidence>
<organism evidence="15 16">
    <name type="scientific">Zasmidium cellare ATCC 36951</name>
    <dbReference type="NCBI Taxonomy" id="1080233"/>
    <lineage>
        <taxon>Eukaryota</taxon>
        <taxon>Fungi</taxon>
        <taxon>Dikarya</taxon>
        <taxon>Ascomycota</taxon>
        <taxon>Pezizomycotina</taxon>
        <taxon>Dothideomycetes</taxon>
        <taxon>Dothideomycetidae</taxon>
        <taxon>Mycosphaerellales</taxon>
        <taxon>Mycosphaerellaceae</taxon>
        <taxon>Zasmidium</taxon>
    </lineage>
</organism>
<evidence type="ECO:0000256" key="6">
    <source>
        <dbReference type="ARBA" id="ARBA00022741"/>
    </source>
</evidence>
<gene>
    <name evidence="15" type="ORF">M409DRAFT_64712</name>
</gene>
<dbReference type="RefSeq" id="XP_033670544.1">
    <property type="nucleotide sequence ID" value="XM_033816197.1"/>
</dbReference>
<dbReference type="EC" id="6.1.1.22" evidence="3"/>
<dbReference type="NCBIfam" id="NF003037">
    <property type="entry name" value="PRK03932.1"/>
    <property type="match status" value="1"/>
</dbReference>
<feature type="repeat" description="Solcar" evidence="13">
    <location>
        <begin position="508"/>
        <end position="596"/>
    </location>
</feature>
<comment type="subcellular location">
    <subcellularLocation>
        <location evidence="1">Membrane</location>
        <topology evidence="1">Multi-pass membrane protein</topology>
    </subcellularLocation>
</comment>
<keyword evidence="5 13" id="KW-0812">Transmembrane</keyword>
<evidence type="ECO:0000259" key="14">
    <source>
        <dbReference type="PROSITE" id="PS50862"/>
    </source>
</evidence>
<dbReference type="PROSITE" id="PS50920">
    <property type="entry name" value="SOLCAR"/>
    <property type="match status" value="3"/>
</dbReference>
<evidence type="ECO:0000256" key="10">
    <source>
        <dbReference type="ARBA" id="ARBA00022989"/>
    </source>
</evidence>
<dbReference type="GO" id="GO:0006421">
    <property type="term" value="P:asparaginyl-tRNA aminoacylation"/>
    <property type="evidence" value="ECO:0007669"/>
    <property type="project" value="InterPro"/>
</dbReference>
<evidence type="ECO:0000256" key="11">
    <source>
        <dbReference type="ARBA" id="ARBA00023136"/>
    </source>
</evidence>
<dbReference type="InterPro" id="IPR018108">
    <property type="entry name" value="MCP_transmembrane"/>
</dbReference>
<dbReference type="Gene3D" id="3.30.930.10">
    <property type="entry name" value="Bira Bifunctional Protein, Domain 2"/>
    <property type="match status" value="1"/>
</dbReference>
<reference evidence="15" key="1">
    <citation type="journal article" date="2020" name="Stud. Mycol.">
        <title>101 Dothideomycetes genomes: a test case for predicting lifestyles and emergence of pathogens.</title>
        <authorList>
            <person name="Haridas S."/>
            <person name="Albert R."/>
            <person name="Binder M."/>
            <person name="Bloem J."/>
            <person name="Labutti K."/>
            <person name="Salamov A."/>
            <person name="Andreopoulos B."/>
            <person name="Baker S."/>
            <person name="Barry K."/>
            <person name="Bills G."/>
            <person name="Bluhm B."/>
            <person name="Cannon C."/>
            <person name="Castanera R."/>
            <person name="Culley D."/>
            <person name="Daum C."/>
            <person name="Ezra D."/>
            <person name="Gonzalez J."/>
            <person name="Henrissat B."/>
            <person name="Kuo A."/>
            <person name="Liang C."/>
            <person name="Lipzen A."/>
            <person name="Lutzoni F."/>
            <person name="Magnuson J."/>
            <person name="Mondo S."/>
            <person name="Nolan M."/>
            <person name="Ohm R."/>
            <person name="Pangilinan J."/>
            <person name="Park H.-J."/>
            <person name="Ramirez L."/>
            <person name="Alfaro M."/>
            <person name="Sun H."/>
            <person name="Tritt A."/>
            <person name="Yoshinaga Y."/>
            <person name="Zwiers L.-H."/>
            <person name="Turgeon B."/>
            <person name="Goodwin S."/>
            <person name="Spatafora J."/>
            <person name="Crous P."/>
            <person name="Grigoriev I."/>
        </authorList>
    </citation>
    <scope>NUCLEOTIDE SEQUENCE</scope>
    <source>
        <strain evidence="15">ATCC 36951</strain>
    </source>
</reference>
<evidence type="ECO:0000256" key="12">
    <source>
        <dbReference type="ARBA" id="ARBA00023146"/>
    </source>
</evidence>
<evidence type="ECO:0000256" key="9">
    <source>
        <dbReference type="ARBA" id="ARBA00022917"/>
    </source>
</evidence>
<dbReference type="PANTHER" id="PTHR22594">
    <property type="entry name" value="ASPARTYL/LYSYL-TRNA SYNTHETASE"/>
    <property type="match status" value="1"/>
</dbReference>
<dbReference type="Pfam" id="PF01336">
    <property type="entry name" value="tRNA_anti-codon"/>
    <property type="match status" value="1"/>
</dbReference>
<dbReference type="SUPFAM" id="SSF55681">
    <property type="entry name" value="Class II aaRS and biotin synthetases"/>
    <property type="match status" value="1"/>
</dbReference>
<name>A0A6A6CRF1_ZASCE</name>
<keyword evidence="16" id="KW-1185">Reference proteome</keyword>
<proteinExistence type="inferred from homology"/>
<dbReference type="Proteomes" id="UP000799537">
    <property type="component" value="Unassembled WGS sequence"/>
</dbReference>
<keyword evidence="11 13" id="KW-0472">Membrane</keyword>
<evidence type="ECO:0000256" key="5">
    <source>
        <dbReference type="ARBA" id="ARBA00022692"/>
    </source>
</evidence>
<evidence type="ECO:0000256" key="7">
    <source>
        <dbReference type="ARBA" id="ARBA00022792"/>
    </source>
</evidence>
<dbReference type="GO" id="GO:0005739">
    <property type="term" value="C:mitochondrion"/>
    <property type="evidence" value="ECO:0007669"/>
    <property type="project" value="TreeGrafter"/>
</dbReference>
<dbReference type="InterPro" id="IPR002312">
    <property type="entry name" value="Asp/Asn-tRNA-synth_IIb"/>
</dbReference>
<dbReference type="PRINTS" id="PR01042">
    <property type="entry name" value="TRNASYNTHASP"/>
</dbReference>
<keyword evidence="6" id="KW-0547">Nucleotide-binding</keyword>
<keyword evidence="9" id="KW-0648">Protein biosynthesis</keyword>
<dbReference type="GO" id="GO:0005524">
    <property type="term" value="F:ATP binding"/>
    <property type="evidence" value="ECO:0007669"/>
    <property type="project" value="UniProtKB-KW"/>
</dbReference>
<evidence type="ECO:0000256" key="4">
    <source>
        <dbReference type="ARBA" id="ARBA00022598"/>
    </source>
</evidence>
<accession>A0A6A6CRF1</accession>
<dbReference type="CDD" id="cd04318">
    <property type="entry name" value="EcAsnRS_like_N"/>
    <property type="match status" value="1"/>
</dbReference>
<dbReference type="InterPro" id="IPR004522">
    <property type="entry name" value="Asn-tRNA-ligase"/>
</dbReference>
<feature type="domain" description="Aminoacyl-transfer RNA synthetases class-II family profile" evidence="14">
    <location>
        <begin position="165"/>
        <end position="498"/>
    </location>
</feature>
<evidence type="ECO:0000256" key="8">
    <source>
        <dbReference type="ARBA" id="ARBA00022840"/>
    </source>
</evidence>
<dbReference type="InterPro" id="IPR004364">
    <property type="entry name" value="Aa-tRNA-synt_II"/>
</dbReference>
<keyword evidence="4" id="KW-0436">Ligase</keyword>
<dbReference type="EMBL" id="ML993587">
    <property type="protein sequence ID" value="KAF2169655.1"/>
    <property type="molecule type" value="Genomic_DNA"/>
</dbReference>
<dbReference type="InterPro" id="IPR012340">
    <property type="entry name" value="NA-bd_OB-fold"/>
</dbReference>
<dbReference type="GO" id="GO:0004816">
    <property type="term" value="F:asparagine-tRNA ligase activity"/>
    <property type="evidence" value="ECO:0007669"/>
    <property type="project" value="UniProtKB-EC"/>
</dbReference>
<dbReference type="SUPFAM" id="SSF103506">
    <property type="entry name" value="Mitochondrial carrier"/>
    <property type="match status" value="1"/>
</dbReference>
<dbReference type="InterPro" id="IPR023395">
    <property type="entry name" value="MCP_dom_sf"/>
</dbReference>
<dbReference type="Gene3D" id="1.50.40.10">
    <property type="entry name" value="Mitochondrial carrier domain"/>
    <property type="match status" value="1"/>
</dbReference>
<dbReference type="PROSITE" id="PS50862">
    <property type="entry name" value="AA_TRNA_LIGASE_II"/>
    <property type="match status" value="1"/>
</dbReference>
<evidence type="ECO:0000313" key="15">
    <source>
        <dbReference type="EMBL" id="KAF2169655.1"/>
    </source>
</evidence>
<keyword evidence="8" id="KW-0067">ATP-binding</keyword>
<protein>
    <recommendedName>
        <fullName evidence="3">asparagine--tRNA ligase</fullName>
        <ecNumber evidence="3">6.1.1.22</ecNumber>
    </recommendedName>
</protein>
<dbReference type="Pfam" id="PF00153">
    <property type="entry name" value="Mito_carr"/>
    <property type="match status" value="3"/>
</dbReference>
<dbReference type="GeneID" id="54569469"/>
<evidence type="ECO:0000256" key="2">
    <source>
        <dbReference type="ARBA" id="ARBA00008226"/>
    </source>
</evidence>
<evidence type="ECO:0000256" key="3">
    <source>
        <dbReference type="ARBA" id="ARBA00012816"/>
    </source>
</evidence>
<dbReference type="GO" id="GO:0016020">
    <property type="term" value="C:membrane"/>
    <property type="evidence" value="ECO:0007669"/>
    <property type="project" value="UniProtKB-SubCell"/>
</dbReference>
<feature type="repeat" description="Solcar" evidence="13">
    <location>
        <begin position="697"/>
        <end position="788"/>
    </location>
</feature>
<evidence type="ECO:0000313" key="16">
    <source>
        <dbReference type="Proteomes" id="UP000799537"/>
    </source>
</evidence>
<keyword evidence="12" id="KW-0030">Aminoacyl-tRNA synthetase</keyword>
<dbReference type="AlphaFoldDB" id="A0A6A6CRF1"/>
<dbReference type="PANTHER" id="PTHR22594:SF34">
    <property type="entry name" value="ASPARAGINE--TRNA LIGASE, MITOCHONDRIAL-RELATED"/>
    <property type="match status" value="1"/>
</dbReference>
<keyword evidence="10" id="KW-1133">Transmembrane helix</keyword>
<dbReference type="NCBIfam" id="TIGR00457">
    <property type="entry name" value="asnS"/>
    <property type="match status" value="1"/>
</dbReference>
<dbReference type="InterPro" id="IPR045864">
    <property type="entry name" value="aa-tRNA-synth_II/BPL/LPL"/>
</dbReference>
<dbReference type="GO" id="GO:0003676">
    <property type="term" value="F:nucleic acid binding"/>
    <property type="evidence" value="ECO:0007669"/>
    <property type="project" value="InterPro"/>
</dbReference>
<dbReference type="FunFam" id="1.50.40.10:FF:000029">
    <property type="entry name" value="Solute carrier family 25 member 28"/>
    <property type="match status" value="1"/>
</dbReference>
<comment type="similarity">
    <text evidence="2">Belongs to the class-II aminoacyl-tRNA synthetase family.</text>
</comment>
<keyword evidence="7" id="KW-0496">Mitochondrion</keyword>
<feature type="repeat" description="Solcar" evidence="13">
    <location>
        <begin position="604"/>
        <end position="688"/>
    </location>
</feature>
<dbReference type="OrthoDB" id="43906at2759"/>
<sequence>MRAWRPASCGTRILRASPRRLLSYSRARQQEDSHQQQKSRSIAELLQRGSAVQNVRVDGWVRSVRKQKRIAFAAIGDGSSLDSVQVVLRPEDAADLSHGTAVSVDGEWIPSQGGKQAFELQAGEVSIKGDNDAENNPVQPKYQTAEFLRTIPHLRPRIPANALLLRLRSQVIATLTRFFQEAGFVQTHTPVITSSDCEGAGEVFTVSSNATKEAGQKSKPEGETQIEHFFRTPKYLTVSAQLHLEALAQAVNKVWTLSPTFRAEKGDTARHLSEFYMLEAEQCFTNDLNDVMSVVEEMLRAVAKDLQQSKVGHELLQSRTTNQSAEEDDQTAVTADELKWRWACMASRSWPRVTYSDAINELKGAGFDVDYDDGLETAHERWLAQHFGGGTPVFVTDYPAVQKPFYMMPSKNGTDTVACFDLLVPDLAELVGGSLREHRSEELLDAMKAKGVAGNNLEWYQDLRRYGSVPHGGFGLGFDRLLCYLSGTGNIRDVVAFPRCYESLPPNFSLAANMVAGAFAGIAEHSVMYPIDLLKTRMQVVNPTPAAIYTGIGNAISTISRVEGYMSLWRGLSSVVVGAGPAHAVYFATYEVVKQAMGGNAAGHHPLAAASSGACATIASDAFMNPFDVIKQRMQVHGSTYRTITECATQVWRNEGLRAFYVSYPTTLTMTVPFTALQFTAYESLTKFLQRRRRPGYDPITHCTAGGLAGGIAAAATTPLDVIKTLLQTRGTANDLEIRNCRGLFPAAGIIWRREGMRGFFRGMNARVVTAAPSTAICWSAYELAKAYFIRVEEES</sequence>
<keyword evidence="7" id="KW-0999">Mitochondrion inner membrane</keyword>
<dbReference type="InterPro" id="IPR004365">
    <property type="entry name" value="NA-bd_OB_tRNA"/>
</dbReference>